<evidence type="ECO:0000313" key="1">
    <source>
        <dbReference type="EMBL" id="RRD89960.1"/>
    </source>
</evidence>
<proteinExistence type="predicted"/>
<dbReference type="AlphaFoldDB" id="A0A3P2A6V4"/>
<dbReference type="Proteomes" id="UP000269923">
    <property type="component" value="Unassembled WGS sequence"/>
</dbReference>
<keyword evidence="2" id="KW-1185">Reference proteome</keyword>
<protein>
    <submittedName>
        <fullName evidence="1">Uncharacterized protein</fullName>
    </submittedName>
</protein>
<name>A0A3P2A6V4_9NEIS</name>
<organism evidence="1 2">
    <name type="scientific">Conchiformibius steedae</name>
    <dbReference type="NCBI Taxonomy" id="153493"/>
    <lineage>
        <taxon>Bacteria</taxon>
        <taxon>Pseudomonadati</taxon>
        <taxon>Pseudomonadota</taxon>
        <taxon>Betaproteobacteria</taxon>
        <taxon>Neisseriales</taxon>
        <taxon>Neisseriaceae</taxon>
        <taxon>Conchiformibius</taxon>
    </lineage>
</organism>
<accession>A0A3P2A6V4</accession>
<sequence length="214" mass="25261">MFDGGLSILRLLADIGKANFSIKEVKSIVLAEILATISIKSFQLEQKILIEEKSIRQGIAEWEEQWKGKFQNSLLKLDSDEELEIARNINLLCYNLTRSYQNKLMNDFSEFLSVYIRYEFMCRIEDKKFFDLKEKFLSSIKDARKVRDKYEKEPYKIDKSKSINENIGEFYKSSYQEKIIFSFMKDIGKLLQGIAREVDERIEKEKNIIAKIFS</sequence>
<gene>
    <name evidence="1" type="ORF">EII21_07010</name>
</gene>
<dbReference type="RefSeq" id="WP_124795083.1">
    <property type="nucleotide sequence ID" value="NZ_RQYC01000009.1"/>
</dbReference>
<reference evidence="1 2" key="1">
    <citation type="submission" date="2018-11" db="EMBL/GenBank/DDBJ databases">
        <title>Genomes From Bacteria Associated with the Canine Oral Cavity: a Test Case for Automated Genome-Based Taxonomic Assignment.</title>
        <authorList>
            <person name="Coil D.A."/>
            <person name="Jospin G."/>
            <person name="Darling A.E."/>
            <person name="Wallis C."/>
            <person name="Davis I.J."/>
            <person name="Harris S."/>
            <person name="Eisen J.A."/>
            <person name="Holcombe L.J."/>
            <person name="O'Flynn C."/>
        </authorList>
    </citation>
    <scope>NUCLEOTIDE SEQUENCE [LARGE SCALE GENOMIC DNA]</scope>
    <source>
        <strain evidence="1 2">COT-280</strain>
    </source>
</reference>
<evidence type="ECO:0000313" key="2">
    <source>
        <dbReference type="Proteomes" id="UP000269923"/>
    </source>
</evidence>
<comment type="caution">
    <text evidence="1">The sequence shown here is derived from an EMBL/GenBank/DDBJ whole genome shotgun (WGS) entry which is preliminary data.</text>
</comment>
<dbReference type="EMBL" id="RQYC01000009">
    <property type="protein sequence ID" value="RRD89960.1"/>
    <property type="molecule type" value="Genomic_DNA"/>
</dbReference>